<protein>
    <submittedName>
        <fullName evidence="2">Unannotated protein</fullName>
    </submittedName>
</protein>
<keyword evidence="1" id="KW-0812">Transmembrane</keyword>
<sequence length="57" mass="6000">MGMAAATFGAVCLWLVLWSLNVKGFDAFMLVVLIVLISATLKAILPNLPGNQTPPGD</sequence>
<evidence type="ECO:0000256" key="1">
    <source>
        <dbReference type="SAM" id="Phobius"/>
    </source>
</evidence>
<feature type="transmembrane region" description="Helical" evidence="1">
    <location>
        <begin position="29"/>
        <end position="45"/>
    </location>
</feature>
<dbReference type="EMBL" id="CAFBLU010000001">
    <property type="protein sequence ID" value="CAB4859759.1"/>
    <property type="molecule type" value="Genomic_DNA"/>
</dbReference>
<reference evidence="2" key="1">
    <citation type="submission" date="2020-05" db="EMBL/GenBank/DDBJ databases">
        <authorList>
            <person name="Chiriac C."/>
            <person name="Salcher M."/>
            <person name="Ghai R."/>
            <person name="Kavagutti S V."/>
        </authorList>
    </citation>
    <scope>NUCLEOTIDE SEQUENCE</scope>
</reference>
<keyword evidence="1" id="KW-0472">Membrane</keyword>
<gene>
    <name evidence="2" type="ORF">UFOPK3444_00109</name>
</gene>
<proteinExistence type="predicted"/>
<keyword evidence="1" id="KW-1133">Transmembrane helix</keyword>
<name>A0A6J7CUH7_9ZZZZ</name>
<accession>A0A6J7CUH7</accession>
<dbReference type="AlphaFoldDB" id="A0A6J7CUH7"/>
<evidence type="ECO:0000313" key="2">
    <source>
        <dbReference type="EMBL" id="CAB4859759.1"/>
    </source>
</evidence>
<organism evidence="2">
    <name type="scientific">freshwater metagenome</name>
    <dbReference type="NCBI Taxonomy" id="449393"/>
    <lineage>
        <taxon>unclassified sequences</taxon>
        <taxon>metagenomes</taxon>
        <taxon>ecological metagenomes</taxon>
    </lineage>
</organism>